<dbReference type="GO" id="GO:0005506">
    <property type="term" value="F:iron ion binding"/>
    <property type="evidence" value="ECO:0007669"/>
    <property type="project" value="InterPro"/>
</dbReference>
<dbReference type="InterPro" id="IPR036396">
    <property type="entry name" value="Cyt_P450_sf"/>
</dbReference>
<evidence type="ECO:0000256" key="5">
    <source>
        <dbReference type="PIRSR" id="PIRSR602401-1"/>
    </source>
</evidence>
<dbReference type="InterPro" id="IPR017972">
    <property type="entry name" value="Cyt_P450_CS"/>
</dbReference>
<dbReference type="Gene3D" id="1.10.630.10">
    <property type="entry name" value="Cytochrome P450"/>
    <property type="match status" value="1"/>
</dbReference>
<dbReference type="PROSITE" id="PS00086">
    <property type="entry name" value="CYTOCHROME_P450"/>
    <property type="match status" value="1"/>
</dbReference>
<proteinExistence type="inferred from homology"/>
<dbReference type="PRINTS" id="PR00463">
    <property type="entry name" value="EP450I"/>
</dbReference>
<dbReference type="SUPFAM" id="SSF48264">
    <property type="entry name" value="Cytochrome P450"/>
    <property type="match status" value="1"/>
</dbReference>
<dbReference type="PRINTS" id="PR00385">
    <property type="entry name" value="P450"/>
</dbReference>
<sequence>MTVSFFAATDIKVHRHLRSRVSGAYSMSSILAMEPFVQQVADECWQRLGGFADEGKPVPMHQWANYFAFDVVGQLAMGGKLGFIEQGRDVNGIIKSIHDGFFLMANMGNMPLQMLWFNNSVAQWVVKKSGSRRLNAFTVFLDWLEERVVERMENGLGSQRRDMLQHFIEAKDMSGQPVKKGDVMIEGVNILGAGADTTSIGILAIFGALLQNPVQRKRLQEELDQAYESLGLTEGRDISFKDAENLPYLSAIVRESTRLHPSIQYQLPRYAPKGGVQIGSHHFKEGTICGISPASMNRSKEIFGDDADEWKPERWIARDEEEEERIKVQKTLVTTFGMGSRSCVGRNLATVEMYKFIAQFFRHFEAELVNTQKPWVTKTQWFAFQSEFWINIRRREIKSAVVAS</sequence>
<reference evidence="7 8" key="1">
    <citation type="journal article" date="2016" name="Nat. Commun.">
        <title>Ectomycorrhizal ecology is imprinted in the genome of the dominant symbiotic fungus Cenococcum geophilum.</title>
        <authorList>
            <consortium name="DOE Joint Genome Institute"/>
            <person name="Peter M."/>
            <person name="Kohler A."/>
            <person name="Ohm R.A."/>
            <person name="Kuo A."/>
            <person name="Krutzmann J."/>
            <person name="Morin E."/>
            <person name="Arend M."/>
            <person name="Barry K.W."/>
            <person name="Binder M."/>
            <person name="Choi C."/>
            <person name="Clum A."/>
            <person name="Copeland A."/>
            <person name="Grisel N."/>
            <person name="Haridas S."/>
            <person name="Kipfer T."/>
            <person name="LaButti K."/>
            <person name="Lindquist E."/>
            <person name="Lipzen A."/>
            <person name="Maire R."/>
            <person name="Meier B."/>
            <person name="Mihaltcheva S."/>
            <person name="Molinier V."/>
            <person name="Murat C."/>
            <person name="Poggeler S."/>
            <person name="Quandt C.A."/>
            <person name="Sperisen C."/>
            <person name="Tritt A."/>
            <person name="Tisserant E."/>
            <person name="Crous P.W."/>
            <person name="Henrissat B."/>
            <person name="Nehls U."/>
            <person name="Egli S."/>
            <person name="Spatafora J.W."/>
            <person name="Grigoriev I.V."/>
            <person name="Martin F.M."/>
        </authorList>
    </citation>
    <scope>NUCLEOTIDE SEQUENCE [LARGE SCALE GENOMIC DNA]</scope>
    <source>
        <strain evidence="7 8">CBS 207.34</strain>
    </source>
</reference>
<evidence type="ECO:0000256" key="4">
    <source>
        <dbReference type="ARBA" id="ARBA00023004"/>
    </source>
</evidence>
<accession>A0A8E2JYY3</accession>
<evidence type="ECO:0000313" key="7">
    <source>
        <dbReference type="EMBL" id="OCL14613.1"/>
    </source>
</evidence>
<dbReference type="PANTHER" id="PTHR24305">
    <property type="entry name" value="CYTOCHROME P450"/>
    <property type="match status" value="1"/>
</dbReference>
<dbReference type="Proteomes" id="UP000250140">
    <property type="component" value="Unassembled WGS sequence"/>
</dbReference>
<dbReference type="AlphaFoldDB" id="A0A8E2JYY3"/>
<dbReference type="InterPro" id="IPR050121">
    <property type="entry name" value="Cytochrome_P450_monoxygenase"/>
</dbReference>
<comment type="cofactor">
    <cofactor evidence="1 5">
        <name>heme</name>
        <dbReference type="ChEBI" id="CHEBI:30413"/>
    </cofactor>
</comment>
<comment type="similarity">
    <text evidence="2 6">Belongs to the cytochrome P450 family.</text>
</comment>
<dbReference type="GO" id="GO:0020037">
    <property type="term" value="F:heme binding"/>
    <property type="evidence" value="ECO:0007669"/>
    <property type="project" value="InterPro"/>
</dbReference>
<evidence type="ECO:0000313" key="8">
    <source>
        <dbReference type="Proteomes" id="UP000250140"/>
    </source>
</evidence>
<dbReference type="Pfam" id="PF00067">
    <property type="entry name" value="p450"/>
    <property type="match status" value="1"/>
</dbReference>
<evidence type="ECO:0000256" key="3">
    <source>
        <dbReference type="ARBA" id="ARBA00022723"/>
    </source>
</evidence>
<dbReference type="OrthoDB" id="3934656at2759"/>
<keyword evidence="8" id="KW-1185">Reference proteome</keyword>
<keyword evidence="6" id="KW-0503">Monooxygenase</keyword>
<feature type="binding site" description="axial binding residue" evidence="5">
    <location>
        <position position="343"/>
    </location>
    <ligand>
        <name>heme</name>
        <dbReference type="ChEBI" id="CHEBI:30413"/>
    </ligand>
    <ligandPart>
        <name>Fe</name>
        <dbReference type="ChEBI" id="CHEBI:18248"/>
    </ligandPart>
</feature>
<keyword evidence="4 5" id="KW-0408">Iron</keyword>
<evidence type="ECO:0000256" key="2">
    <source>
        <dbReference type="ARBA" id="ARBA00010617"/>
    </source>
</evidence>
<dbReference type="GO" id="GO:0004497">
    <property type="term" value="F:monooxygenase activity"/>
    <property type="evidence" value="ECO:0007669"/>
    <property type="project" value="UniProtKB-KW"/>
</dbReference>
<name>A0A8E2JYY3_9PEZI</name>
<dbReference type="PANTHER" id="PTHR24305:SF166">
    <property type="entry name" value="CYTOCHROME P450 12A4, MITOCHONDRIAL-RELATED"/>
    <property type="match status" value="1"/>
</dbReference>
<keyword evidence="5 6" id="KW-0349">Heme</keyword>
<keyword evidence="3 5" id="KW-0479">Metal-binding</keyword>
<dbReference type="EMBL" id="KV748555">
    <property type="protein sequence ID" value="OCL14613.1"/>
    <property type="molecule type" value="Genomic_DNA"/>
</dbReference>
<evidence type="ECO:0000256" key="1">
    <source>
        <dbReference type="ARBA" id="ARBA00001971"/>
    </source>
</evidence>
<dbReference type="InterPro" id="IPR001128">
    <property type="entry name" value="Cyt_P450"/>
</dbReference>
<dbReference type="GO" id="GO:0016705">
    <property type="term" value="F:oxidoreductase activity, acting on paired donors, with incorporation or reduction of molecular oxygen"/>
    <property type="evidence" value="ECO:0007669"/>
    <property type="project" value="InterPro"/>
</dbReference>
<protein>
    <submittedName>
        <fullName evidence="7">Cytochrome P450</fullName>
    </submittedName>
</protein>
<evidence type="ECO:0000256" key="6">
    <source>
        <dbReference type="RuleBase" id="RU000461"/>
    </source>
</evidence>
<keyword evidence="6" id="KW-0560">Oxidoreductase</keyword>
<dbReference type="InterPro" id="IPR002401">
    <property type="entry name" value="Cyt_P450_E_grp-I"/>
</dbReference>
<gene>
    <name evidence="7" type="ORF">AOQ84DRAFT_404368</name>
</gene>
<organism evidence="7 8">
    <name type="scientific">Glonium stellatum</name>
    <dbReference type="NCBI Taxonomy" id="574774"/>
    <lineage>
        <taxon>Eukaryota</taxon>
        <taxon>Fungi</taxon>
        <taxon>Dikarya</taxon>
        <taxon>Ascomycota</taxon>
        <taxon>Pezizomycotina</taxon>
        <taxon>Dothideomycetes</taxon>
        <taxon>Pleosporomycetidae</taxon>
        <taxon>Gloniales</taxon>
        <taxon>Gloniaceae</taxon>
        <taxon>Glonium</taxon>
    </lineage>
</organism>